<feature type="domain" description="Prokaryotic-type class I peptide chain release factors" evidence="2">
    <location>
        <begin position="114"/>
        <end position="130"/>
    </location>
</feature>
<dbReference type="EMBL" id="UFSO01000002">
    <property type="protein sequence ID" value="SSY70590.1"/>
    <property type="molecule type" value="Genomic_DNA"/>
</dbReference>
<accession>A0A376BLN7</accession>
<evidence type="ECO:0000313" key="3">
    <source>
        <dbReference type="EMBL" id="SSY70590.1"/>
    </source>
</evidence>
<dbReference type="InterPro" id="IPR045853">
    <property type="entry name" value="Pep_chain_release_fac_I_sf"/>
</dbReference>
<evidence type="ECO:0000259" key="2">
    <source>
        <dbReference type="PROSITE" id="PS00745"/>
    </source>
</evidence>
<evidence type="ECO:0000256" key="1">
    <source>
        <dbReference type="ARBA" id="ARBA00010835"/>
    </source>
</evidence>
<evidence type="ECO:0000313" key="4">
    <source>
        <dbReference type="Proteomes" id="UP000254209"/>
    </source>
</evidence>
<dbReference type="InterPro" id="IPR017509">
    <property type="entry name" value="PrfH"/>
</dbReference>
<dbReference type="Gene3D" id="3.30.160.20">
    <property type="match status" value="1"/>
</dbReference>
<comment type="similarity">
    <text evidence="1">Belongs to the prokaryotic/mitochondrial release factor family.</text>
</comment>
<keyword evidence="4" id="KW-1185">Reference proteome</keyword>
<protein>
    <submittedName>
        <fullName evidence="3">Peptide chain release factor 2</fullName>
    </submittedName>
</protein>
<dbReference type="RefSeq" id="WP_034293825.1">
    <property type="nucleotide sequence ID" value="NZ_CP091519.2"/>
</dbReference>
<dbReference type="SUPFAM" id="SSF75620">
    <property type="entry name" value="Release factor"/>
    <property type="match status" value="1"/>
</dbReference>
<reference evidence="3 4" key="1">
    <citation type="submission" date="2018-06" db="EMBL/GenBank/DDBJ databases">
        <authorList>
            <consortium name="Pathogen Informatics"/>
            <person name="Doyle S."/>
        </authorList>
    </citation>
    <scope>NUCLEOTIDE SEQUENCE [LARGE SCALE GENOMIC DNA]</scope>
    <source>
        <strain evidence="3 4">NCTC10283</strain>
    </source>
</reference>
<dbReference type="PANTHER" id="PTHR43804">
    <property type="entry name" value="LD18447P"/>
    <property type="match status" value="1"/>
</dbReference>
<sequence length="202" mass="22969">MIYLQLSTGQSPAECQFFAKHVFHKICREAAQYDLSTEIISETPSKYGLLSAVLAVSGSRADEFAARWLGTLQWICKSPFRPKHLRKNWFVAVSRLPEMPALPENDEIRFETCRAGGKGGQHVNKTESAVRAVHLSTGLSVRVESERSQHANKKRALQLLAMKLAEHLSQQNQRYQQNQHSQLYQLERGNAVRVFKGMDFIE</sequence>
<dbReference type="PROSITE" id="PS00745">
    <property type="entry name" value="RF_PROK_I"/>
    <property type="match status" value="1"/>
</dbReference>
<dbReference type="GO" id="GO:0003747">
    <property type="term" value="F:translation release factor activity"/>
    <property type="evidence" value="ECO:0007669"/>
    <property type="project" value="InterPro"/>
</dbReference>
<dbReference type="Pfam" id="PF00472">
    <property type="entry name" value="RF-1"/>
    <property type="match status" value="1"/>
</dbReference>
<dbReference type="Proteomes" id="UP000254209">
    <property type="component" value="Unassembled WGS sequence"/>
</dbReference>
<gene>
    <name evidence="3" type="primary">prfB_1</name>
    <name evidence="3" type="ORF">NCTC10283_00692</name>
</gene>
<dbReference type="PANTHER" id="PTHR43804:SF9">
    <property type="entry name" value="PEPTIDE CHAIN RELEASE FACTOR HOMOLOG-RELATED"/>
    <property type="match status" value="1"/>
</dbReference>
<dbReference type="Gene3D" id="3.30.70.1660">
    <property type="match status" value="1"/>
</dbReference>
<dbReference type="AlphaFoldDB" id="A0A376BLN7"/>
<dbReference type="NCBIfam" id="TIGR03072">
    <property type="entry name" value="release_prfH"/>
    <property type="match status" value="1"/>
</dbReference>
<organism evidence="3 4">
    <name type="scientific">Alysiella crassa</name>
    <dbReference type="NCBI Taxonomy" id="153491"/>
    <lineage>
        <taxon>Bacteria</taxon>
        <taxon>Pseudomonadati</taxon>
        <taxon>Pseudomonadota</taxon>
        <taxon>Betaproteobacteria</taxon>
        <taxon>Neisseriales</taxon>
        <taxon>Neisseriaceae</taxon>
        <taxon>Alysiella</taxon>
    </lineage>
</organism>
<name>A0A376BLN7_9NEIS</name>
<dbReference type="InterPro" id="IPR000352">
    <property type="entry name" value="Pep_chain_release_fac_I"/>
</dbReference>
<dbReference type="InterPro" id="IPR050057">
    <property type="entry name" value="Prokaryotic/Mito_RF"/>
</dbReference>
<proteinExistence type="inferred from homology"/>
<dbReference type="OrthoDB" id="9815709at2"/>
<dbReference type="STRING" id="1120980.GCA_000745955_01741"/>